<feature type="binding site" evidence="18">
    <location>
        <position position="287"/>
    </location>
    <ligand>
        <name>tRNA</name>
        <dbReference type="ChEBI" id="CHEBI:17843"/>
    </ligand>
</feature>
<dbReference type="InterPro" id="IPR019872">
    <property type="entry name" value="Sec-tRNA_Se_transferase"/>
</dbReference>
<dbReference type="Proteomes" id="UP000001106">
    <property type="component" value="Chromosome"/>
</dbReference>
<evidence type="ECO:0000256" key="18">
    <source>
        <dbReference type="PIRSR" id="PIRSR017689-1"/>
    </source>
</evidence>
<comment type="similarity">
    <text evidence="4 17">Belongs to the SepSecS family.</text>
</comment>
<dbReference type="EC" id="2.9.1.2" evidence="5 17"/>
<evidence type="ECO:0000256" key="11">
    <source>
        <dbReference type="ARBA" id="ARBA00022917"/>
    </source>
</evidence>
<dbReference type="GeneID" id="5327141"/>
<comment type="catalytic activity">
    <reaction evidence="16 17">
        <text>O-phospho-L-seryl-tRNA(Sec) + selenophosphate + H2O = L-selenocysteinyl-tRNA(Sec) + 2 phosphate</text>
        <dbReference type="Rhea" id="RHEA:25041"/>
        <dbReference type="Rhea" id="RHEA-COMP:9743"/>
        <dbReference type="Rhea" id="RHEA-COMP:9947"/>
        <dbReference type="ChEBI" id="CHEBI:15377"/>
        <dbReference type="ChEBI" id="CHEBI:16144"/>
        <dbReference type="ChEBI" id="CHEBI:43474"/>
        <dbReference type="ChEBI" id="CHEBI:78551"/>
        <dbReference type="ChEBI" id="CHEBI:78573"/>
        <dbReference type="EC" id="2.9.1.2"/>
    </reaction>
</comment>
<reference evidence="20" key="1">
    <citation type="submission" date="2007-06" db="EMBL/GenBank/DDBJ databases">
        <title>Complete sequence of Methanococcus aeolicus Nankai-3.</title>
        <authorList>
            <consortium name="US DOE Joint Genome Institute"/>
            <person name="Copeland A."/>
            <person name="Lucas S."/>
            <person name="Lapidus A."/>
            <person name="Barry K."/>
            <person name="Glavina del Rio T."/>
            <person name="Dalin E."/>
            <person name="Tice H."/>
            <person name="Pitluck S."/>
            <person name="Chain P."/>
            <person name="Malfatti S."/>
            <person name="Shin M."/>
            <person name="Vergez L."/>
            <person name="Schmutz J."/>
            <person name="Larimer F."/>
            <person name="Land M."/>
            <person name="Hauser L."/>
            <person name="Kyrpides N."/>
            <person name="Lykidis A."/>
            <person name="Sieprawska-Lupa M."/>
            <person name="Whitman W.B."/>
            <person name="Richardson P."/>
        </authorList>
    </citation>
    <scope>NUCLEOTIDE SEQUENCE [LARGE SCALE GENOMIC DNA]</scope>
    <source>
        <strain evidence="20">Nankai-3</strain>
    </source>
</reference>
<keyword evidence="21" id="KW-1185">Reference proteome</keyword>
<feature type="binding site" evidence="18">
    <location>
        <position position="95"/>
    </location>
    <ligand>
        <name>substrate</name>
    </ligand>
</feature>
<keyword evidence="9 17" id="KW-0694">RNA-binding</keyword>
<keyword evidence="7 17" id="KW-0820">tRNA-binding</keyword>
<feature type="binding site" evidence="18">
    <location>
        <position position="328"/>
    </location>
    <ligand>
        <name>substrate</name>
    </ligand>
</feature>
<organism evidence="20 21">
    <name type="scientific">Methanococcus aeolicus (strain ATCC BAA-1280 / DSM 17508 / OCM 812 / Nankai-3)</name>
    <dbReference type="NCBI Taxonomy" id="419665"/>
    <lineage>
        <taxon>Archaea</taxon>
        <taxon>Methanobacteriati</taxon>
        <taxon>Methanobacteriota</taxon>
        <taxon>Methanomada group</taxon>
        <taxon>Methanococci</taxon>
        <taxon>Methanococcales</taxon>
        <taxon>Methanococcaceae</taxon>
        <taxon>Methanococcus</taxon>
    </lineage>
</organism>
<feature type="binding site" evidence="18">
    <location>
        <position position="102"/>
    </location>
    <ligand>
        <name>substrate</name>
    </ligand>
</feature>
<dbReference type="KEGG" id="mae:Maeo_0553"/>
<dbReference type="Gene3D" id="3.40.640.10">
    <property type="entry name" value="Type I PLP-dependent aspartate aminotransferase-like (Major domain)"/>
    <property type="match status" value="1"/>
</dbReference>
<dbReference type="eggNOG" id="arCOG00119">
    <property type="taxonomic scope" value="Archaea"/>
</dbReference>
<dbReference type="GO" id="GO:0001717">
    <property type="term" value="P:conversion of seryl-tRNAsec to selenocys-tRNAsec"/>
    <property type="evidence" value="ECO:0007669"/>
    <property type="project" value="UniProtKB-UniRule"/>
</dbReference>
<dbReference type="PANTHER" id="PTHR12944">
    <property type="entry name" value="SOLUBLE LIVER ANTIGEN/LIVER PANCREAS ANTIGEN"/>
    <property type="match status" value="1"/>
</dbReference>
<evidence type="ECO:0000256" key="13">
    <source>
        <dbReference type="ARBA" id="ARBA00030669"/>
    </source>
</evidence>
<dbReference type="STRING" id="419665.Maeo_0553"/>
<evidence type="ECO:0000256" key="2">
    <source>
        <dbReference type="ARBA" id="ARBA00002552"/>
    </source>
</evidence>
<evidence type="ECO:0000256" key="6">
    <source>
        <dbReference type="ARBA" id="ARBA00021963"/>
    </source>
</evidence>
<dbReference type="AlphaFoldDB" id="A6UUG6"/>
<dbReference type="HOGENOM" id="CLU_022508_0_0_2"/>
<dbReference type="GO" id="GO:0000049">
    <property type="term" value="F:tRNA binding"/>
    <property type="evidence" value="ECO:0007669"/>
    <property type="project" value="UniProtKB-UniRule"/>
</dbReference>
<dbReference type="InterPro" id="IPR008829">
    <property type="entry name" value="SepSecS/SepCysS"/>
</dbReference>
<comment type="cofactor">
    <cofactor evidence="1 17 19">
        <name>pyridoxal 5'-phosphate</name>
        <dbReference type="ChEBI" id="CHEBI:597326"/>
    </cofactor>
</comment>
<feature type="binding site" evidence="18">
    <location>
        <position position="94"/>
    </location>
    <ligand>
        <name>substrate</name>
    </ligand>
</feature>
<dbReference type="PIRSF" id="PIRSF017689">
    <property type="entry name" value="SepSecS"/>
    <property type="match status" value="1"/>
</dbReference>
<dbReference type="UniPathway" id="UPA00906">
    <property type="reaction ID" value="UER00898"/>
</dbReference>
<dbReference type="InterPro" id="IPR015424">
    <property type="entry name" value="PyrdxlP-dep_Trfase"/>
</dbReference>
<evidence type="ECO:0000256" key="7">
    <source>
        <dbReference type="ARBA" id="ARBA00022555"/>
    </source>
</evidence>
<evidence type="ECO:0000313" key="21">
    <source>
        <dbReference type="Proteomes" id="UP000001106"/>
    </source>
</evidence>
<feature type="site" description="May act as a substrate filter by repelling compounds with a negatively charged alpha-carboxylate" evidence="19">
    <location>
        <position position="71"/>
    </location>
</feature>
<evidence type="ECO:0000256" key="9">
    <source>
        <dbReference type="ARBA" id="ARBA00022884"/>
    </source>
</evidence>
<keyword evidence="12 17" id="KW-0711">Selenium</keyword>
<dbReference type="OrthoDB" id="64344at2157"/>
<evidence type="ECO:0000256" key="3">
    <source>
        <dbReference type="ARBA" id="ARBA00004822"/>
    </source>
</evidence>
<dbReference type="Pfam" id="PF05889">
    <property type="entry name" value="SepSecS"/>
    <property type="match status" value="1"/>
</dbReference>
<protein>
    <recommendedName>
        <fullName evidence="6 17">O-phosphoseryl-tRNA(Sec) selenium transferase</fullName>
        <ecNumber evidence="5 17">2.9.1.2</ecNumber>
    </recommendedName>
    <alternativeName>
        <fullName evidence="13 17">Selenocysteine synthase</fullName>
    </alternativeName>
    <alternativeName>
        <fullName evidence="14 17">Selenocysteinyl-tRNA(Sec) synthase</fullName>
    </alternativeName>
    <alternativeName>
        <fullName evidence="15 17">Sep-tRNA:Sec-tRNA synthase</fullName>
    </alternativeName>
</protein>
<evidence type="ECO:0000256" key="12">
    <source>
        <dbReference type="ARBA" id="ARBA00023266"/>
    </source>
</evidence>
<keyword evidence="8 17" id="KW-0808">Transferase</keyword>
<keyword evidence="10 17" id="KW-0663">Pyridoxal phosphate</keyword>
<comment type="pathway">
    <text evidence="3 17">Aminoacyl-tRNA biosynthesis; selenocysteinyl-tRNA(Sec) biosynthesis; selenocysteinyl-tRNA(Sec) from L-seryl-tRNA(Sec) (archaeal/eukaryal route): step 2/2.</text>
</comment>
<name>A6UUG6_META3</name>
<evidence type="ECO:0000256" key="19">
    <source>
        <dbReference type="PIRSR" id="PIRSR017689-50"/>
    </source>
</evidence>
<dbReference type="InterPro" id="IPR015421">
    <property type="entry name" value="PyrdxlP-dep_Trfase_major"/>
</dbReference>
<evidence type="ECO:0000256" key="10">
    <source>
        <dbReference type="ARBA" id="ARBA00022898"/>
    </source>
</evidence>
<dbReference type="GO" id="GO:0098621">
    <property type="term" value="F:O-phosphoseryl-tRNA(Sec) selenium transferase activity"/>
    <property type="evidence" value="ECO:0007669"/>
    <property type="project" value="UniProtKB-EC"/>
</dbReference>
<comment type="function">
    <text evidence="2 17">Converts O-phosphoseryl-tRNA(Sec) to selenocysteinyl-tRNA(Sec) required for selenoprotein biosynthesis.</text>
</comment>
<evidence type="ECO:0000256" key="17">
    <source>
        <dbReference type="PIRNR" id="PIRNR017689"/>
    </source>
</evidence>
<gene>
    <name evidence="20" type="ordered locus">Maeo_0553</name>
</gene>
<dbReference type="NCBIfam" id="TIGR03531">
    <property type="entry name" value="selenium_SpcS"/>
    <property type="match status" value="1"/>
</dbReference>
<evidence type="ECO:0000313" key="20">
    <source>
        <dbReference type="EMBL" id="ABR56138.1"/>
    </source>
</evidence>
<accession>A6UUG6</accession>
<evidence type="ECO:0000256" key="14">
    <source>
        <dbReference type="ARBA" id="ARBA00032048"/>
    </source>
</evidence>
<evidence type="ECO:0000256" key="1">
    <source>
        <dbReference type="ARBA" id="ARBA00001933"/>
    </source>
</evidence>
<evidence type="ECO:0000256" key="8">
    <source>
        <dbReference type="ARBA" id="ARBA00022679"/>
    </source>
</evidence>
<feature type="modified residue" description="N6-(pyridoxal phosphate)lysine" evidence="19">
    <location>
        <position position="299"/>
    </location>
</feature>
<sequence>MIDLNISGIIPKNMENRGKLVLNDNLKNIEDIFNHRVIPKQAMSDEEIELFLKLLSLMDTDKDPKSIRIGEREARTSSNIHNRLVSGFCHGVGRSGNLIDPQPKAPGASVMYSLTNSILTSFLKKLGLNVSAIATPIATGMSISLCLSALRKKYGCNTVIYPYAAHKSPIKAVSFSGLKMRLVETVLSEDGESVFVPVEDIENAIKKEINKNDKYGDSNIYTTKYNINNKKEIPCVLSTLTFFPPRKSDDIVEIAKICEEYNIPHIINGAYAIQNQYYIDRLKKAFKYRVDAVISSSDKNLLTPIGGGIIYSKDKEFINEISKTYPGRACATPIVNTLVSLLSIGLNNYKELMKQQKESRKLLHDLLVELANNTNNKVLNIDSPLSICITTNSDPVEIAGKLYNLRITGPRGVRSSDKFGNCYLGNFPYDYVVMNAAIGIKNKDIINAVDKLKYSMAKNKNIMSGEKNGNNYCNSIR</sequence>
<dbReference type="PANTHER" id="PTHR12944:SF2">
    <property type="entry name" value="O-PHOSPHOSERYL-TRNA(SEC) SELENIUM TRANSFERASE"/>
    <property type="match status" value="1"/>
</dbReference>
<dbReference type="GO" id="GO:0001514">
    <property type="term" value="P:selenocysteine incorporation"/>
    <property type="evidence" value="ECO:0007669"/>
    <property type="project" value="TreeGrafter"/>
</dbReference>
<proteinExistence type="inferred from homology"/>
<keyword evidence="11 17" id="KW-0648">Protein biosynthesis</keyword>
<evidence type="ECO:0000256" key="5">
    <source>
        <dbReference type="ARBA" id="ARBA00012464"/>
    </source>
</evidence>
<dbReference type="EMBL" id="CP000743">
    <property type="protein sequence ID" value="ABR56138.1"/>
    <property type="molecule type" value="Genomic_DNA"/>
</dbReference>
<dbReference type="RefSeq" id="WP_011973270.1">
    <property type="nucleotide sequence ID" value="NC_009635.1"/>
</dbReference>
<feature type="binding site" evidence="18">
    <location>
        <position position="72"/>
    </location>
    <ligand>
        <name>pyridoxal 5'-phosphate</name>
        <dbReference type="ChEBI" id="CHEBI:597326"/>
    </ligand>
</feature>
<dbReference type="SUPFAM" id="SSF53383">
    <property type="entry name" value="PLP-dependent transferases"/>
    <property type="match status" value="1"/>
</dbReference>
<evidence type="ECO:0000256" key="16">
    <source>
        <dbReference type="ARBA" id="ARBA00048808"/>
    </source>
</evidence>
<evidence type="ECO:0000256" key="15">
    <source>
        <dbReference type="ARBA" id="ARBA00032693"/>
    </source>
</evidence>
<evidence type="ECO:0000256" key="4">
    <source>
        <dbReference type="ARBA" id="ARBA00007037"/>
    </source>
</evidence>